<proteinExistence type="predicted"/>
<sequence>MALREHTQSIDHVNGGVKVNDLPEQASVVVNRHIRTESFVAAKSTRKRVVKTSRKRHVSYVAFGICISNPDVHQYGILTPSDRFIGGLESAQVTI</sequence>
<dbReference type="RefSeq" id="XP_041190033.1">
    <property type="nucleotide sequence ID" value="XM_041343367.1"/>
</dbReference>
<accession>A0A9P7E5M5</accession>
<dbReference type="EMBL" id="JABBWG010000029">
    <property type="protein sequence ID" value="KAG1811434.1"/>
    <property type="molecule type" value="Genomic_DNA"/>
</dbReference>
<dbReference type="AlphaFoldDB" id="A0A9P7E5M5"/>
<evidence type="ECO:0000313" key="2">
    <source>
        <dbReference type="Proteomes" id="UP000807769"/>
    </source>
</evidence>
<dbReference type="GeneID" id="64637383"/>
<reference evidence="1" key="1">
    <citation type="journal article" date="2020" name="New Phytol.">
        <title>Comparative genomics reveals dynamic genome evolution in host specialist ectomycorrhizal fungi.</title>
        <authorList>
            <person name="Lofgren L.A."/>
            <person name="Nguyen N.H."/>
            <person name="Vilgalys R."/>
            <person name="Ruytinx J."/>
            <person name="Liao H.L."/>
            <person name="Branco S."/>
            <person name="Kuo A."/>
            <person name="LaButti K."/>
            <person name="Lipzen A."/>
            <person name="Andreopoulos W."/>
            <person name="Pangilinan J."/>
            <person name="Riley R."/>
            <person name="Hundley H."/>
            <person name="Na H."/>
            <person name="Barry K."/>
            <person name="Grigoriev I.V."/>
            <person name="Stajich J.E."/>
            <person name="Kennedy P.G."/>
        </authorList>
    </citation>
    <scope>NUCLEOTIDE SEQUENCE</scope>
    <source>
        <strain evidence="1">MN1</strain>
    </source>
</reference>
<protein>
    <submittedName>
        <fullName evidence="1">Uncharacterized protein</fullName>
    </submittedName>
</protein>
<dbReference type="Proteomes" id="UP000807769">
    <property type="component" value="Unassembled WGS sequence"/>
</dbReference>
<dbReference type="OrthoDB" id="3064516at2759"/>
<comment type="caution">
    <text evidence="1">The sequence shown here is derived from an EMBL/GenBank/DDBJ whole genome shotgun (WGS) entry which is preliminary data.</text>
</comment>
<keyword evidence="2" id="KW-1185">Reference proteome</keyword>
<evidence type="ECO:0000313" key="1">
    <source>
        <dbReference type="EMBL" id="KAG1811434.1"/>
    </source>
</evidence>
<organism evidence="1 2">
    <name type="scientific">Suillus subaureus</name>
    <dbReference type="NCBI Taxonomy" id="48587"/>
    <lineage>
        <taxon>Eukaryota</taxon>
        <taxon>Fungi</taxon>
        <taxon>Dikarya</taxon>
        <taxon>Basidiomycota</taxon>
        <taxon>Agaricomycotina</taxon>
        <taxon>Agaricomycetes</taxon>
        <taxon>Agaricomycetidae</taxon>
        <taxon>Boletales</taxon>
        <taxon>Suillineae</taxon>
        <taxon>Suillaceae</taxon>
        <taxon>Suillus</taxon>
    </lineage>
</organism>
<gene>
    <name evidence="1" type="ORF">BJ212DRAFT_510808</name>
</gene>
<name>A0A9P7E5M5_9AGAM</name>